<reference evidence="3" key="1">
    <citation type="submission" date="2016-10" db="EMBL/GenBank/DDBJ databases">
        <authorList>
            <person name="Varghese N."/>
            <person name="Submissions S."/>
        </authorList>
    </citation>
    <scope>NUCLEOTIDE SEQUENCE [LARGE SCALE GENOMIC DNA]</scope>
    <source>
        <strain evidence="3">P18</strain>
    </source>
</reference>
<accession>A0A1I5U4G2</accession>
<gene>
    <name evidence="2" type="ORF">SAMN04487928_11161</name>
</gene>
<dbReference type="AlphaFoldDB" id="A0A1I5U4G2"/>
<name>A0A1I5U4G2_9FIRM</name>
<evidence type="ECO:0000259" key="1">
    <source>
        <dbReference type="Pfam" id="PF00144"/>
    </source>
</evidence>
<dbReference type="EMBL" id="FOXO01000011">
    <property type="protein sequence ID" value="SFP90188.1"/>
    <property type="molecule type" value="Genomic_DNA"/>
</dbReference>
<keyword evidence="3" id="KW-1185">Reference proteome</keyword>
<dbReference type="PANTHER" id="PTHR43283:SF7">
    <property type="entry name" value="BETA-LACTAMASE-RELATED DOMAIN-CONTAINING PROTEIN"/>
    <property type="match status" value="1"/>
</dbReference>
<dbReference type="SUPFAM" id="SSF56601">
    <property type="entry name" value="beta-lactamase/transpeptidase-like"/>
    <property type="match status" value="1"/>
</dbReference>
<protein>
    <submittedName>
        <fullName evidence="2">CubicO group peptidase, beta-lactamase class C family</fullName>
    </submittedName>
</protein>
<dbReference type="OrthoDB" id="9773047at2"/>
<sequence length="649" mass="73731">MARAGLDVGELLVKLMTRETGEISKVDYAPQKPEFITNPVLGEQFLVRKTPESQGLSSAFFTELIRFLSENKECNMHKLMFVRHGFVVVECAFEPYEMDIWHVSYSMCKSIVGMAIGLLVEDGKLSTDDKLNDIFSTRMGPLGFLKKNVTVENLLNMSSGVEFNEAGSISGNDWRKEFLNSGFKFEPGTSFEYNSMNTYMLSAIVTEITGKSLFEFCKERIFEPMGIKRVYWESCPQSITKGGWGLFMRTEDMAKLGVMYLQKGRWNGQQIIPEKWVERSTAWQIETGKDDNEHYGYQLWINDDRPGSYAFNGMLGQNVFVYPDLDMVVVTNAGNSDVFQTSLMAVSIRNHMKELTEVYDKPLPEDFAALSELKAICKSVSGRTVDFPQILNGGYKRKSIAMTKGRPQKTEVMVNSKRGAFKKSLYSYNNVSENILIDRWLSKLDGKTYDLDIKGIGLFPLMMQIVHNNFTDGIHKIGFRKGYNNSFYIEVYEGETIFSLRCGFGGRRYKSVINMHGEKYIVSLSSACKRDEYNRLVLRNEIYFLEEACTRVMNIYFEDDAVDRVDRKGTFIHPSVPGSIEIRFHEIPGTDMLMTTLDNLAPDTLGGMTGMIYSRFLKGGMKGILNEAIKTTMQPVVKGTLCSFLPDTE</sequence>
<proteinExistence type="predicted"/>
<evidence type="ECO:0000313" key="2">
    <source>
        <dbReference type="EMBL" id="SFP90188.1"/>
    </source>
</evidence>
<dbReference type="Gene3D" id="3.40.710.10">
    <property type="entry name" value="DD-peptidase/beta-lactamase superfamily"/>
    <property type="match status" value="1"/>
</dbReference>
<dbReference type="InterPro" id="IPR012338">
    <property type="entry name" value="Beta-lactam/transpept-like"/>
</dbReference>
<organism evidence="2 3">
    <name type="scientific">Butyrivibrio proteoclasticus</name>
    <dbReference type="NCBI Taxonomy" id="43305"/>
    <lineage>
        <taxon>Bacteria</taxon>
        <taxon>Bacillati</taxon>
        <taxon>Bacillota</taxon>
        <taxon>Clostridia</taxon>
        <taxon>Lachnospirales</taxon>
        <taxon>Lachnospiraceae</taxon>
        <taxon>Butyrivibrio</taxon>
    </lineage>
</organism>
<dbReference type="InterPro" id="IPR001466">
    <property type="entry name" value="Beta-lactam-related"/>
</dbReference>
<dbReference type="Pfam" id="PF00144">
    <property type="entry name" value="Beta-lactamase"/>
    <property type="match status" value="1"/>
</dbReference>
<dbReference type="InterPro" id="IPR050789">
    <property type="entry name" value="Diverse_Enzym_Activities"/>
</dbReference>
<dbReference type="RefSeq" id="WP_074887317.1">
    <property type="nucleotide sequence ID" value="NZ_FOXO01000011.1"/>
</dbReference>
<dbReference type="Proteomes" id="UP000182624">
    <property type="component" value="Unassembled WGS sequence"/>
</dbReference>
<evidence type="ECO:0000313" key="3">
    <source>
        <dbReference type="Proteomes" id="UP000182624"/>
    </source>
</evidence>
<dbReference type="PANTHER" id="PTHR43283">
    <property type="entry name" value="BETA-LACTAMASE-RELATED"/>
    <property type="match status" value="1"/>
</dbReference>
<feature type="domain" description="Beta-lactamase-related" evidence="1">
    <location>
        <begin position="80"/>
        <end position="330"/>
    </location>
</feature>